<feature type="region of interest" description="Disordered" evidence="2">
    <location>
        <begin position="1"/>
        <end position="92"/>
    </location>
</feature>
<evidence type="ECO:0000259" key="3">
    <source>
        <dbReference type="Pfam" id="PF01926"/>
    </source>
</evidence>
<accession>A0AAV9QGE3</accession>
<protein>
    <recommendedName>
        <fullName evidence="3">G domain-containing protein</fullName>
    </recommendedName>
</protein>
<dbReference type="Proteomes" id="UP001345827">
    <property type="component" value="Unassembled WGS sequence"/>
</dbReference>
<dbReference type="SUPFAM" id="SSF52540">
    <property type="entry name" value="P-loop containing nucleoside triphosphate hydrolases"/>
    <property type="match status" value="1"/>
</dbReference>
<evidence type="ECO:0000256" key="1">
    <source>
        <dbReference type="SAM" id="Coils"/>
    </source>
</evidence>
<organism evidence="4 5">
    <name type="scientific">Vermiconidia calcicola</name>
    <dbReference type="NCBI Taxonomy" id="1690605"/>
    <lineage>
        <taxon>Eukaryota</taxon>
        <taxon>Fungi</taxon>
        <taxon>Dikarya</taxon>
        <taxon>Ascomycota</taxon>
        <taxon>Pezizomycotina</taxon>
        <taxon>Dothideomycetes</taxon>
        <taxon>Dothideomycetidae</taxon>
        <taxon>Mycosphaerellales</taxon>
        <taxon>Extremaceae</taxon>
        <taxon>Vermiconidia</taxon>
    </lineage>
</organism>
<sequence length="559" mass="63239">MEPFDYPPRGGSSQGPSAGGPRLPPRPSTTTRMPYQQQQQGQMSAGIPSHTRRQHAPGQAEVRVPPQRPVKPRTLGQKPIAHDPQPQADGGDLAFSKNDIIIAVMGVTGAGKSTFISLLSDQEIKIGHGLQSCTSTVGVYHFMLHGVRVWLIDTPGFDDTNRSDAEVLKDVAFWLAAAYTKETRLAGIIYLHRIIDVRMSGAANRNLRMFRQLCGVNNLNSVILATTHWTDENGNTVPEAVGQARINELQQTEDFWGGMIAKGSRVEKHDGSAKSARRIVSNLVDRRIQAVLDIQRQLVDEHRSLDDTDAGQALQSELLEERKKSEARLAELKLDMEDALQEKDLRWQEEIRKSRAKFEADIAKGVAETAELKTNIQKMTEEKEAQLRAMQAQMEEDRKQFQAKLDASREAIEAVKSEQRHKEAEYQKQRALDAQRAKERAEEHRREMAAEQQRLMAESDKVARERIEQEALRLEQQFTRERDAAMEAARERDRDWTRKQEAYEREEARLRQERAEVQREMLEQAKENAKRKHFSFDAIGAVVGVIKLGLAVAGIAHVF</sequence>
<comment type="caution">
    <text evidence="4">The sequence shown here is derived from an EMBL/GenBank/DDBJ whole genome shotgun (WGS) entry which is preliminary data.</text>
</comment>
<keyword evidence="5" id="KW-1185">Reference proteome</keyword>
<dbReference type="Pfam" id="PF01926">
    <property type="entry name" value="MMR_HSR1"/>
    <property type="match status" value="1"/>
</dbReference>
<feature type="compositionally biased region" description="Low complexity" evidence="2">
    <location>
        <begin position="7"/>
        <end position="21"/>
    </location>
</feature>
<dbReference type="EMBL" id="JAXLQG010000004">
    <property type="protein sequence ID" value="KAK5541163.1"/>
    <property type="molecule type" value="Genomic_DNA"/>
</dbReference>
<dbReference type="Gene3D" id="3.40.50.300">
    <property type="entry name" value="P-loop containing nucleotide triphosphate hydrolases"/>
    <property type="match status" value="1"/>
</dbReference>
<feature type="domain" description="G" evidence="3">
    <location>
        <begin position="102"/>
        <end position="161"/>
    </location>
</feature>
<dbReference type="CDD" id="cd00882">
    <property type="entry name" value="Ras_like_GTPase"/>
    <property type="match status" value="1"/>
</dbReference>
<dbReference type="AlphaFoldDB" id="A0AAV9QGE3"/>
<reference evidence="4 5" key="1">
    <citation type="submission" date="2023-06" db="EMBL/GenBank/DDBJ databases">
        <title>Black Yeasts Isolated from many extreme environments.</title>
        <authorList>
            <person name="Coleine C."/>
            <person name="Stajich J.E."/>
            <person name="Selbmann L."/>
        </authorList>
    </citation>
    <scope>NUCLEOTIDE SEQUENCE [LARGE SCALE GENOMIC DNA]</scope>
    <source>
        <strain evidence="4 5">CCFEE 5887</strain>
    </source>
</reference>
<feature type="coiled-coil region" evidence="1">
    <location>
        <begin position="315"/>
        <end position="342"/>
    </location>
</feature>
<dbReference type="GO" id="GO:0005525">
    <property type="term" value="F:GTP binding"/>
    <property type="evidence" value="ECO:0007669"/>
    <property type="project" value="InterPro"/>
</dbReference>
<dbReference type="InterPro" id="IPR006073">
    <property type="entry name" value="GTP-bd"/>
</dbReference>
<evidence type="ECO:0000256" key="2">
    <source>
        <dbReference type="SAM" id="MobiDB-lite"/>
    </source>
</evidence>
<proteinExistence type="predicted"/>
<gene>
    <name evidence="4" type="ORF">LTR25_002940</name>
</gene>
<keyword evidence="1" id="KW-0175">Coiled coil</keyword>
<dbReference type="InterPro" id="IPR027417">
    <property type="entry name" value="P-loop_NTPase"/>
</dbReference>
<evidence type="ECO:0000313" key="5">
    <source>
        <dbReference type="Proteomes" id="UP001345827"/>
    </source>
</evidence>
<evidence type="ECO:0000313" key="4">
    <source>
        <dbReference type="EMBL" id="KAK5541163.1"/>
    </source>
</evidence>
<feature type="coiled-coil region" evidence="1">
    <location>
        <begin position="369"/>
        <end position="532"/>
    </location>
</feature>
<feature type="compositionally biased region" description="Low complexity" evidence="2">
    <location>
        <begin position="28"/>
        <end position="42"/>
    </location>
</feature>
<name>A0AAV9QGE3_9PEZI</name>